<dbReference type="Proteomes" id="UP001196413">
    <property type="component" value="Unassembled WGS sequence"/>
</dbReference>
<dbReference type="AlphaFoldDB" id="A0AAD5QEZ2"/>
<evidence type="ECO:0000313" key="2">
    <source>
        <dbReference type="Proteomes" id="UP001196413"/>
    </source>
</evidence>
<organism evidence="1 2">
    <name type="scientific">Parelaphostrongylus tenuis</name>
    <name type="common">Meningeal worm</name>
    <dbReference type="NCBI Taxonomy" id="148309"/>
    <lineage>
        <taxon>Eukaryota</taxon>
        <taxon>Metazoa</taxon>
        <taxon>Ecdysozoa</taxon>
        <taxon>Nematoda</taxon>
        <taxon>Chromadorea</taxon>
        <taxon>Rhabditida</taxon>
        <taxon>Rhabditina</taxon>
        <taxon>Rhabditomorpha</taxon>
        <taxon>Strongyloidea</taxon>
        <taxon>Metastrongylidae</taxon>
        <taxon>Parelaphostrongylus</taxon>
    </lineage>
</organism>
<gene>
    <name evidence="1" type="ORF">KIN20_004217</name>
</gene>
<reference evidence="1" key="1">
    <citation type="submission" date="2021-06" db="EMBL/GenBank/DDBJ databases">
        <title>Parelaphostrongylus tenuis whole genome reference sequence.</title>
        <authorList>
            <person name="Garwood T.J."/>
            <person name="Larsen P.A."/>
            <person name="Fountain-Jones N.M."/>
            <person name="Garbe J.R."/>
            <person name="Macchietto M.G."/>
            <person name="Kania S.A."/>
            <person name="Gerhold R.W."/>
            <person name="Richards J.E."/>
            <person name="Wolf T.M."/>
        </authorList>
    </citation>
    <scope>NUCLEOTIDE SEQUENCE</scope>
    <source>
        <strain evidence="1">MNPRO001-30</strain>
        <tissue evidence="1">Meninges</tissue>
    </source>
</reference>
<sequence length="78" mass="8376">MPTHKSLSSTVGNGSWQEFSGSPILLSIVSPGTKTASKYGTEFYGSTVSNLFQSRGLRKRKVEIEIGISALILSDVVK</sequence>
<name>A0AAD5QEZ2_PARTN</name>
<comment type="caution">
    <text evidence="1">The sequence shown here is derived from an EMBL/GenBank/DDBJ whole genome shotgun (WGS) entry which is preliminary data.</text>
</comment>
<accession>A0AAD5QEZ2</accession>
<proteinExistence type="predicted"/>
<evidence type="ECO:0000313" key="1">
    <source>
        <dbReference type="EMBL" id="KAJ1348822.1"/>
    </source>
</evidence>
<protein>
    <submittedName>
        <fullName evidence="1">Uncharacterized protein</fullName>
    </submittedName>
</protein>
<keyword evidence="2" id="KW-1185">Reference proteome</keyword>
<dbReference type="EMBL" id="JAHQIW010000563">
    <property type="protein sequence ID" value="KAJ1348822.1"/>
    <property type="molecule type" value="Genomic_DNA"/>
</dbReference>